<proteinExistence type="predicted"/>
<evidence type="ECO:0000313" key="5">
    <source>
        <dbReference type="Proteomes" id="UP000294929"/>
    </source>
</evidence>
<dbReference type="GO" id="GO:0016020">
    <property type="term" value="C:membrane"/>
    <property type="evidence" value="ECO:0007669"/>
    <property type="project" value="TreeGrafter"/>
</dbReference>
<reference evidence="2 4" key="1">
    <citation type="submission" date="2016-06" db="EMBL/GenBank/DDBJ databases">
        <authorList>
            <person name="Kjaerup R.B."/>
            <person name="Dalgaard T.S."/>
            <person name="Juul-Madsen H.R."/>
        </authorList>
    </citation>
    <scope>NUCLEOTIDE SEQUENCE [LARGE SCALE GENOMIC DNA]</scope>
    <source>
        <strain evidence="2 4">1199456.5</strain>
    </source>
</reference>
<evidence type="ECO:0000259" key="1">
    <source>
        <dbReference type="SMART" id="SM00563"/>
    </source>
</evidence>
<dbReference type="Proteomes" id="UP000093962">
    <property type="component" value="Unassembled WGS sequence"/>
</dbReference>
<dbReference type="AlphaFoldDB" id="A0A1A0LR10"/>
<dbReference type="InterPro" id="IPR002123">
    <property type="entry name" value="Plipid/glycerol_acylTrfase"/>
</dbReference>
<dbReference type="PANTHER" id="PTHR22753:SF14">
    <property type="entry name" value="MONOACYLGLYCEROL_DIACYLGLYCEROL O-ACYLTRANSFERASE"/>
    <property type="match status" value="1"/>
</dbReference>
<keyword evidence="2" id="KW-0012">Acyltransferase</keyword>
<reference evidence="3 5" key="2">
    <citation type="submission" date="2019-01" db="EMBL/GenBank/DDBJ databases">
        <title>High-quality-draft genome sequences of five non-tuberculosis mycobacteriaceae isolated from a nosocomial environment.</title>
        <authorList>
            <person name="Tiago I."/>
            <person name="Alarico S."/>
            <person name="Pereira S.G."/>
            <person name="Coelho C."/>
            <person name="Maranha A."/>
            <person name="Empadinhas N."/>
        </authorList>
    </citation>
    <scope>NUCLEOTIDE SEQUENCE [LARGE SCALE GENOMIC DNA]</scope>
    <source>
        <strain evidence="3 5">24AIII</strain>
    </source>
</reference>
<gene>
    <name evidence="2" type="ORF">A5642_08400</name>
    <name evidence="3" type="ORF">EUA03_06250</name>
</gene>
<dbReference type="GO" id="GO:0016746">
    <property type="term" value="F:acyltransferase activity"/>
    <property type="evidence" value="ECO:0007669"/>
    <property type="project" value="UniProtKB-KW"/>
</dbReference>
<dbReference type="OrthoDB" id="7056876at2"/>
<accession>A0A1A0LR10</accession>
<evidence type="ECO:0000313" key="4">
    <source>
        <dbReference type="Proteomes" id="UP000093962"/>
    </source>
</evidence>
<dbReference type="PANTHER" id="PTHR22753">
    <property type="entry name" value="TRANSMEMBRANE PROTEIN 68"/>
    <property type="match status" value="1"/>
</dbReference>
<dbReference type="SUPFAM" id="SSF69593">
    <property type="entry name" value="Glycerol-3-phosphate (1)-acyltransferase"/>
    <property type="match status" value="1"/>
</dbReference>
<keyword evidence="2" id="KW-0808">Transferase</keyword>
<dbReference type="EMBL" id="SDLO01000004">
    <property type="protein sequence ID" value="TDK91830.1"/>
    <property type="molecule type" value="Genomic_DNA"/>
</dbReference>
<comment type="caution">
    <text evidence="2">The sequence shown here is derived from an EMBL/GenBank/DDBJ whole genome shotgun (WGS) entry which is preliminary data.</text>
</comment>
<protein>
    <submittedName>
        <fullName evidence="2">Glycerol acyltransferase</fullName>
    </submittedName>
</protein>
<sequence>MTDPSSTTSALKSVVRTAVPNYLKWYHRHDIHLDAAIPEPALLVANHGFGGLVDLNVLAMIAVREKAALRRPTTALVHQVAWTVGAGRIAEFLDGRPASRESADAAFAAGHNVLVFPGGDVDAAKSWRDRNQVHFDERCGFARLAMSHGVPVVPVVTAGAGDSLFVVSDGRRLARQLGLPRRLRMKTLPISVTIPWGLNIGVAGMLPYVALPTKLVTAVLPPMTPHTGETAEDFAARIEAAMQARLDTLVANRKPIIG</sequence>
<dbReference type="Pfam" id="PF01553">
    <property type="entry name" value="Acyltransferase"/>
    <property type="match status" value="1"/>
</dbReference>
<organism evidence="2 4">
    <name type="scientific">Mycolicibacterium mucogenicum</name>
    <name type="common">Mycobacterium mucogenicum</name>
    <dbReference type="NCBI Taxonomy" id="56689"/>
    <lineage>
        <taxon>Bacteria</taxon>
        <taxon>Bacillati</taxon>
        <taxon>Actinomycetota</taxon>
        <taxon>Actinomycetes</taxon>
        <taxon>Mycobacteriales</taxon>
        <taxon>Mycobacteriaceae</taxon>
        <taxon>Mycolicibacterium</taxon>
    </lineage>
</organism>
<name>A0A1A0LR10_MYCMU</name>
<evidence type="ECO:0000313" key="2">
    <source>
        <dbReference type="EMBL" id="OBA75013.1"/>
    </source>
</evidence>
<dbReference type="EMBL" id="LZSF01000314">
    <property type="protein sequence ID" value="OBA75013.1"/>
    <property type="molecule type" value="Genomic_DNA"/>
</dbReference>
<dbReference type="SMART" id="SM00563">
    <property type="entry name" value="PlsC"/>
    <property type="match status" value="1"/>
</dbReference>
<evidence type="ECO:0000313" key="3">
    <source>
        <dbReference type="EMBL" id="TDK91830.1"/>
    </source>
</evidence>
<dbReference type="RefSeq" id="WP_061001132.1">
    <property type="nucleotide sequence ID" value="NZ_LSKA01000114.1"/>
</dbReference>
<feature type="domain" description="Phospholipid/glycerol acyltransferase" evidence="1">
    <location>
        <begin position="41"/>
        <end position="160"/>
    </location>
</feature>
<dbReference type="Proteomes" id="UP000294929">
    <property type="component" value="Unassembled WGS sequence"/>
</dbReference>